<dbReference type="AlphaFoldDB" id="D8LVY2"/>
<dbReference type="GO" id="GO:0003723">
    <property type="term" value="F:RNA binding"/>
    <property type="evidence" value="ECO:0007669"/>
    <property type="project" value="UniProtKB-UniRule"/>
</dbReference>
<dbReference type="Pfam" id="PF00076">
    <property type="entry name" value="RRM_1"/>
    <property type="match status" value="1"/>
</dbReference>
<dbReference type="InterPro" id="IPR050666">
    <property type="entry name" value="ESRP"/>
</dbReference>
<evidence type="ECO:0000313" key="6">
    <source>
        <dbReference type="EMBL" id="CBK19971.2"/>
    </source>
</evidence>
<name>D8LVY2_BLAHO</name>
<feature type="region of interest" description="Disordered" evidence="4">
    <location>
        <begin position="200"/>
        <end position="234"/>
    </location>
</feature>
<evidence type="ECO:0000256" key="4">
    <source>
        <dbReference type="SAM" id="MobiDB-lite"/>
    </source>
</evidence>
<gene>
    <name evidence="6" type="ORF">GSBLH_T00006958001</name>
</gene>
<organism evidence="6">
    <name type="scientific">Blastocystis hominis</name>
    <dbReference type="NCBI Taxonomy" id="12968"/>
    <lineage>
        <taxon>Eukaryota</taxon>
        <taxon>Sar</taxon>
        <taxon>Stramenopiles</taxon>
        <taxon>Bigyra</taxon>
        <taxon>Opalozoa</taxon>
        <taxon>Opalinata</taxon>
        <taxon>Blastocystidae</taxon>
        <taxon>Blastocystis</taxon>
    </lineage>
</organism>
<proteinExistence type="predicted"/>
<dbReference type="GeneID" id="24923082"/>
<dbReference type="PROSITE" id="PS50102">
    <property type="entry name" value="RRM"/>
    <property type="match status" value="1"/>
</dbReference>
<dbReference type="PANTHER" id="PTHR13976">
    <property type="entry name" value="HETEROGENEOUS NUCLEAR RIBONUCLEOPROTEIN-RELATED"/>
    <property type="match status" value="1"/>
</dbReference>
<dbReference type="Gene3D" id="3.30.70.330">
    <property type="match status" value="1"/>
</dbReference>
<keyword evidence="2 3" id="KW-0694">RNA-binding</keyword>
<keyword evidence="1" id="KW-0677">Repeat</keyword>
<dbReference type="InterPro" id="IPR035979">
    <property type="entry name" value="RBD_domain_sf"/>
</dbReference>
<dbReference type="OrthoDB" id="431068at2759"/>
<dbReference type="InParanoid" id="D8LVY2"/>
<dbReference type="InterPro" id="IPR012677">
    <property type="entry name" value="Nucleotide-bd_a/b_plait_sf"/>
</dbReference>
<dbReference type="RefSeq" id="XP_012894019.1">
    <property type="nucleotide sequence ID" value="XM_013038565.1"/>
</dbReference>
<sequence>MDATDSLFRMYEPSFHSNTPLLHPNSFFDSRTYSGDDFCSSQWSSDFSAFRNPSVLPAVSTSSIPTRPFEFSDPRGAEVWSQPLNRWDSQERSLRPSIRTGSLFQDLPAERRRSNSMSVMHSSSSLFFQNTYSPTPLSFGYLTPAQNALPLSETDALDDFSLGDVAPFDASFATTEPQPVAERSLNEGLHLAKLPSEEPIHTGSALNPNSAEFIPGGKKTGKQGNRGGAEHGKAGVKPRDLLEQTMLQQRIVENRITTLKLRGLPYTATKEEIAAFFAPLEVPRDAKGELTIVIGQDNLQRPSGEAFVTFSSVEDSAKGLEYHLKNLGKRYIEIFPLFNKDYYRRSEWRGRRAKYMIYCSICNKYGHTKESCVLRTHS</sequence>
<evidence type="ECO:0000256" key="1">
    <source>
        <dbReference type="ARBA" id="ARBA00022737"/>
    </source>
</evidence>
<protein>
    <recommendedName>
        <fullName evidence="5">RRM domain-containing protein</fullName>
    </recommendedName>
</protein>
<dbReference type="Proteomes" id="UP000008312">
    <property type="component" value="Unassembled WGS sequence"/>
</dbReference>
<dbReference type="InterPro" id="IPR000504">
    <property type="entry name" value="RRM_dom"/>
</dbReference>
<evidence type="ECO:0000259" key="5">
    <source>
        <dbReference type="PROSITE" id="PS50102"/>
    </source>
</evidence>
<reference evidence="6" key="1">
    <citation type="submission" date="2010-02" db="EMBL/GenBank/DDBJ databases">
        <title>Sequencing and annotation of the Blastocystis hominis genome.</title>
        <authorList>
            <person name="Wincker P."/>
        </authorList>
    </citation>
    <scope>NUCLEOTIDE SEQUENCE</scope>
    <source>
        <strain evidence="6">Singapore isolate B</strain>
    </source>
</reference>
<evidence type="ECO:0000313" key="7">
    <source>
        <dbReference type="Proteomes" id="UP000008312"/>
    </source>
</evidence>
<evidence type="ECO:0000256" key="2">
    <source>
        <dbReference type="ARBA" id="ARBA00022884"/>
    </source>
</evidence>
<feature type="domain" description="RRM" evidence="5">
    <location>
        <begin position="257"/>
        <end position="334"/>
    </location>
</feature>
<dbReference type="CDD" id="cd12254">
    <property type="entry name" value="RRM_hnRNPH_ESRPs_RBM12_like"/>
    <property type="match status" value="1"/>
</dbReference>
<keyword evidence="7" id="KW-1185">Reference proteome</keyword>
<accession>D8LVY2</accession>
<evidence type="ECO:0000256" key="3">
    <source>
        <dbReference type="PROSITE-ProRule" id="PRU00176"/>
    </source>
</evidence>
<dbReference type="SUPFAM" id="SSF54928">
    <property type="entry name" value="RNA-binding domain, RBD"/>
    <property type="match status" value="1"/>
</dbReference>
<dbReference type="EMBL" id="FN668638">
    <property type="protein sequence ID" value="CBK19971.2"/>
    <property type="molecule type" value="Genomic_DNA"/>
</dbReference>
<dbReference type="SMART" id="SM00360">
    <property type="entry name" value="RRM"/>
    <property type="match status" value="1"/>
</dbReference>